<dbReference type="PANTHER" id="PTHR12304:SF25">
    <property type="entry name" value="INOSINE_URIDINE-PREFERRING NUCLEOSIDE HYDROLASE DOMAIN-CONTAINING PROTEIN"/>
    <property type="match status" value="1"/>
</dbReference>
<keyword evidence="2" id="KW-0326">Glycosidase</keyword>
<sequence>MDGAEGRRMNRVKRTIFWLAALALLALDARGAATTKLVYFDNDFIGPGQSNLNALIPLLRDPTVKLLGVGVVVGDAWVKEETAHALRLLEIAGRTDVPVLEGAAMPLKRTQAEMRDWEARYGRFVWKGAWNAPREGRTYHPDDPDLIPPSPAGAPTTKAAREDAVSFLVRSVREHPGEVTIIACGPLTNIALALRSAPDVAQLAKEIVIQGGYVDTQMARATGHADYAVDFNFIFDPEAAHEVLTAPWQRITMVGDFANDVPMTTDYIDAIKRSGSPVAAYVAAYARRDQPMWDEIAVAVALDRSLVKRETLLRMDVDISGGPGYGETRVWREELAPGKGEQTVHMVRAIDVPRFLAGFARHASQ</sequence>
<evidence type="ECO:0000256" key="2">
    <source>
        <dbReference type="ARBA" id="ARBA00023295"/>
    </source>
</evidence>
<proteinExistence type="predicted"/>
<dbReference type="GO" id="GO:0008477">
    <property type="term" value="F:purine nucleosidase activity"/>
    <property type="evidence" value="ECO:0007669"/>
    <property type="project" value="TreeGrafter"/>
</dbReference>
<dbReference type="InterPro" id="IPR036452">
    <property type="entry name" value="Ribo_hydro-like"/>
</dbReference>
<keyword evidence="1 4" id="KW-0378">Hydrolase</keyword>
<keyword evidence="5" id="KW-1185">Reference proteome</keyword>
<evidence type="ECO:0000313" key="4">
    <source>
        <dbReference type="EMBL" id="GIL39310.1"/>
    </source>
</evidence>
<evidence type="ECO:0000259" key="3">
    <source>
        <dbReference type="Pfam" id="PF01156"/>
    </source>
</evidence>
<dbReference type="EMBL" id="BOPV01000001">
    <property type="protein sequence ID" value="GIL39310.1"/>
    <property type="molecule type" value="Genomic_DNA"/>
</dbReference>
<protein>
    <submittedName>
        <fullName evidence="4">Nucleoside hydrolase</fullName>
    </submittedName>
</protein>
<dbReference type="Proteomes" id="UP000681075">
    <property type="component" value="Unassembled WGS sequence"/>
</dbReference>
<accession>A0A8S8XDW2</accession>
<dbReference type="PANTHER" id="PTHR12304">
    <property type="entry name" value="INOSINE-URIDINE PREFERRING NUCLEOSIDE HYDROLASE"/>
    <property type="match status" value="1"/>
</dbReference>
<organism evidence="4 5">
    <name type="scientific">Roseiterribacter gracilis</name>
    <dbReference type="NCBI Taxonomy" id="2812848"/>
    <lineage>
        <taxon>Bacteria</taxon>
        <taxon>Pseudomonadati</taxon>
        <taxon>Pseudomonadota</taxon>
        <taxon>Alphaproteobacteria</taxon>
        <taxon>Rhodospirillales</taxon>
        <taxon>Roseiterribacteraceae</taxon>
        <taxon>Roseiterribacter</taxon>
    </lineage>
</organism>
<feature type="domain" description="Inosine/uridine-preferring nucleoside hydrolase" evidence="3">
    <location>
        <begin position="47"/>
        <end position="356"/>
    </location>
</feature>
<name>A0A8S8XDW2_9PROT</name>
<dbReference type="AlphaFoldDB" id="A0A8S8XDW2"/>
<evidence type="ECO:0000313" key="5">
    <source>
        <dbReference type="Proteomes" id="UP000681075"/>
    </source>
</evidence>
<dbReference type="InterPro" id="IPR001910">
    <property type="entry name" value="Inosine/uridine_hydrolase_dom"/>
</dbReference>
<gene>
    <name evidence="4" type="ORF">TMPK1_15470</name>
</gene>
<reference evidence="4" key="1">
    <citation type="submission" date="2021-02" db="EMBL/GenBank/DDBJ databases">
        <title>Genome sequence of Rhodospirillales sp. strain TMPK1 isolated from soil.</title>
        <authorList>
            <person name="Nakai R."/>
            <person name="Kusada H."/>
            <person name="Tamaki H."/>
        </authorList>
    </citation>
    <scope>NUCLEOTIDE SEQUENCE</scope>
    <source>
        <strain evidence="4">TMPK1</strain>
    </source>
</reference>
<dbReference type="GO" id="GO:0006152">
    <property type="term" value="P:purine nucleoside catabolic process"/>
    <property type="evidence" value="ECO:0007669"/>
    <property type="project" value="TreeGrafter"/>
</dbReference>
<dbReference type="Pfam" id="PF01156">
    <property type="entry name" value="IU_nuc_hydro"/>
    <property type="match status" value="1"/>
</dbReference>
<dbReference type="Gene3D" id="3.90.245.10">
    <property type="entry name" value="Ribonucleoside hydrolase-like"/>
    <property type="match status" value="1"/>
</dbReference>
<dbReference type="GO" id="GO:0005829">
    <property type="term" value="C:cytosol"/>
    <property type="evidence" value="ECO:0007669"/>
    <property type="project" value="TreeGrafter"/>
</dbReference>
<comment type="caution">
    <text evidence="4">The sequence shown here is derived from an EMBL/GenBank/DDBJ whole genome shotgun (WGS) entry which is preliminary data.</text>
</comment>
<dbReference type="SUPFAM" id="SSF53590">
    <property type="entry name" value="Nucleoside hydrolase"/>
    <property type="match status" value="1"/>
</dbReference>
<dbReference type="InterPro" id="IPR023186">
    <property type="entry name" value="IUNH"/>
</dbReference>
<evidence type="ECO:0000256" key="1">
    <source>
        <dbReference type="ARBA" id="ARBA00022801"/>
    </source>
</evidence>